<evidence type="ECO:0000256" key="1">
    <source>
        <dbReference type="SAM" id="MobiDB-lite"/>
    </source>
</evidence>
<feature type="region of interest" description="Disordered" evidence="1">
    <location>
        <begin position="136"/>
        <end position="168"/>
    </location>
</feature>
<reference evidence="2" key="2">
    <citation type="submission" date="2009-09" db="EMBL/GenBank/DDBJ databases">
        <title>Complete sequence of chromosome of Candidatus Accumulibacter phosphatis clade IIA str. UW-1.</title>
        <authorList>
            <consortium name="US DOE Joint Genome Institute"/>
            <person name="Martin H.G."/>
            <person name="Ivanova N."/>
            <person name="Kunin V."/>
            <person name="Warnecke F."/>
            <person name="Barry K."/>
            <person name="He S."/>
            <person name="Salamov A."/>
            <person name="Szeto E."/>
            <person name="Dalin E."/>
            <person name="Pangilinan J.L."/>
            <person name="Lapidus A."/>
            <person name="Lowry S."/>
            <person name="Kyrpides N.C."/>
            <person name="McMahon K.D."/>
            <person name="Hugenholtz P."/>
        </authorList>
    </citation>
    <scope>NUCLEOTIDE SEQUENCE [LARGE SCALE GENOMIC DNA]</scope>
    <source>
        <strain evidence="2">UW-1</strain>
    </source>
</reference>
<dbReference type="OrthoDB" id="9182108at2"/>
<name>C7RV05_ACCRE</name>
<dbReference type="InterPro" id="IPR011518">
    <property type="entry name" value="Transposase_36"/>
</dbReference>
<dbReference type="AlphaFoldDB" id="C7RV05"/>
<evidence type="ECO:0008006" key="3">
    <source>
        <dbReference type="Google" id="ProtNLM"/>
    </source>
</evidence>
<organism evidence="2">
    <name type="scientific">Accumulibacter regalis</name>
    <dbReference type="NCBI Taxonomy" id="522306"/>
    <lineage>
        <taxon>Bacteria</taxon>
        <taxon>Pseudomonadati</taxon>
        <taxon>Pseudomonadota</taxon>
        <taxon>Betaproteobacteria</taxon>
        <taxon>Candidatus Accumulibacter</taxon>
    </lineage>
</organism>
<dbReference type="EMBL" id="CP001715">
    <property type="protein sequence ID" value="ACV35084.1"/>
    <property type="molecule type" value="Genomic_DNA"/>
</dbReference>
<dbReference type="eggNOG" id="COG3335">
    <property type="taxonomic scope" value="Bacteria"/>
</dbReference>
<dbReference type="HOGENOM" id="CLU_113678_0_0_4"/>
<reference evidence="2" key="1">
    <citation type="submission" date="2009-08" db="EMBL/GenBank/DDBJ databases">
        <authorList>
            <consortium name="US DOE Joint Genome Institute"/>
            <person name="Lucas S."/>
            <person name="Copeland A."/>
            <person name="Lapidus A."/>
            <person name="Glavina del Rio T."/>
            <person name="Dalin E."/>
            <person name="Tice H."/>
            <person name="Bruce D."/>
            <person name="Barry K."/>
            <person name="Pitluck S."/>
            <person name="Lowry S."/>
            <person name="Larimer F."/>
            <person name="Land M."/>
            <person name="Hauser L."/>
            <person name="Kyrpides N."/>
            <person name="Ivanova N."/>
            <person name="McMahon K.D."/>
            <person name="Hugenholtz P."/>
        </authorList>
    </citation>
    <scope>NUCLEOTIDE SEQUENCE</scope>
    <source>
        <strain evidence="2">UW-1</strain>
    </source>
</reference>
<dbReference type="KEGG" id="app:CAP2UW1_1780"/>
<sequence>MTGPRRRAFQAAMALKYCSGSARRAEDVFGWSRQAVQLGRHEKRTGIVCLGLHTLCCGARLSEKKHPEVAQALWALAESHAQQDPTSRTTLSFTRLRAEAAIEQLRAQGFADDVLPSRSGVSEVLNRNGYRLRPVLKAKPQENSLKPTPSSPISGDVTAIAKTKPSCA</sequence>
<gene>
    <name evidence="2" type="ordered locus">CAP2UW1_1780</name>
</gene>
<feature type="compositionally biased region" description="Polar residues" evidence="1">
    <location>
        <begin position="141"/>
        <end position="153"/>
    </location>
</feature>
<evidence type="ECO:0000313" key="2">
    <source>
        <dbReference type="EMBL" id="ACV35084.1"/>
    </source>
</evidence>
<accession>C7RV05</accession>
<dbReference type="Pfam" id="PF07592">
    <property type="entry name" value="DDE_Tnp_ISAZ013"/>
    <property type="match status" value="1"/>
</dbReference>
<dbReference type="STRING" id="522306.CAP2UW1_1780"/>
<proteinExistence type="predicted"/>
<protein>
    <recommendedName>
        <fullName evidence="3">Transposase</fullName>
    </recommendedName>
</protein>